<accession>A0ACB8SJP3</accession>
<evidence type="ECO:0000313" key="2">
    <source>
        <dbReference type="Proteomes" id="UP000814140"/>
    </source>
</evidence>
<dbReference type="Proteomes" id="UP000814140">
    <property type="component" value="Unassembled WGS sequence"/>
</dbReference>
<reference evidence="1" key="1">
    <citation type="submission" date="2021-03" db="EMBL/GenBank/DDBJ databases">
        <authorList>
            <consortium name="DOE Joint Genome Institute"/>
            <person name="Ahrendt S."/>
            <person name="Looney B.P."/>
            <person name="Miyauchi S."/>
            <person name="Morin E."/>
            <person name="Drula E."/>
            <person name="Courty P.E."/>
            <person name="Chicoki N."/>
            <person name="Fauchery L."/>
            <person name="Kohler A."/>
            <person name="Kuo A."/>
            <person name="Labutti K."/>
            <person name="Pangilinan J."/>
            <person name="Lipzen A."/>
            <person name="Riley R."/>
            <person name="Andreopoulos W."/>
            <person name="He G."/>
            <person name="Johnson J."/>
            <person name="Barry K.W."/>
            <person name="Grigoriev I.V."/>
            <person name="Nagy L."/>
            <person name="Hibbett D."/>
            <person name="Henrissat B."/>
            <person name="Matheny P.B."/>
            <person name="Labbe J."/>
            <person name="Martin F."/>
        </authorList>
    </citation>
    <scope>NUCLEOTIDE SEQUENCE</scope>
    <source>
        <strain evidence="1">HHB10654</strain>
    </source>
</reference>
<evidence type="ECO:0000313" key="1">
    <source>
        <dbReference type="EMBL" id="KAI0056653.1"/>
    </source>
</evidence>
<comment type="caution">
    <text evidence="1">The sequence shown here is derived from an EMBL/GenBank/DDBJ whole genome shotgun (WGS) entry which is preliminary data.</text>
</comment>
<name>A0ACB8SJP3_9AGAM</name>
<keyword evidence="2" id="KW-1185">Reference proteome</keyword>
<sequence length="342" mass="36969">MAPVTSPARVLVTGANGFIAAWIVRTFLEAGYTVRGAVRSASKGEHLKSLFAAYGERFEVVAVGDMQEDGAFDEAVKGVDLVEHTASPVTLVADDPYELITPALKGTIGILESVKKYGTSVKRVVITGSCASILRPTTETLVLDETAWNEPAVFDAKENGAKATPLNKYCASKVLAEKAAWEFYEKNKSSLSWDLVFINPPYVFGPPIHYVSSLKALNSSNQELYDTLVAGAMLNTNSNAWIDVRDLAQAHLLAGETAGASGERIIVSAGPFHWQEIVDAANAITPAPLPNIIKGTPGATKDKPYLYMYDTSKMHRIFGLKLRGMDDLVRDTLVSFAALKKE</sequence>
<protein>
    <submittedName>
        <fullName evidence="1">D-lactaldehyde dehydrogenase</fullName>
    </submittedName>
</protein>
<reference evidence="1" key="2">
    <citation type="journal article" date="2022" name="New Phytol.">
        <title>Evolutionary transition to the ectomycorrhizal habit in the genomes of a hyperdiverse lineage of mushroom-forming fungi.</title>
        <authorList>
            <person name="Looney B."/>
            <person name="Miyauchi S."/>
            <person name="Morin E."/>
            <person name="Drula E."/>
            <person name="Courty P.E."/>
            <person name="Kohler A."/>
            <person name="Kuo A."/>
            <person name="LaButti K."/>
            <person name="Pangilinan J."/>
            <person name="Lipzen A."/>
            <person name="Riley R."/>
            <person name="Andreopoulos W."/>
            <person name="He G."/>
            <person name="Johnson J."/>
            <person name="Nolan M."/>
            <person name="Tritt A."/>
            <person name="Barry K.W."/>
            <person name="Grigoriev I.V."/>
            <person name="Nagy L.G."/>
            <person name="Hibbett D."/>
            <person name="Henrissat B."/>
            <person name="Matheny P.B."/>
            <person name="Labbe J."/>
            <person name="Martin F.M."/>
        </authorList>
    </citation>
    <scope>NUCLEOTIDE SEQUENCE</scope>
    <source>
        <strain evidence="1">HHB10654</strain>
    </source>
</reference>
<organism evidence="1 2">
    <name type="scientific">Artomyces pyxidatus</name>
    <dbReference type="NCBI Taxonomy" id="48021"/>
    <lineage>
        <taxon>Eukaryota</taxon>
        <taxon>Fungi</taxon>
        <taxon>Dikarya</taxon>
        <taxon>Basidiomycota</taxon>
        <taxon>Agaricomycotina</taxon>
        <taxon>Agaricomycetes</taxon>
        <taxon>Russulales</taxon>
        <taxon>Auriscalpiaceae</taxon>
        <taxon>Artomyces</taxon>
    </lineage>
</organism>
<dbReference type="EMBL" id="MU277260">
    <property type="protein sequence ID" value="KAI0056653.1"/>
    <property type="molecule type" value="Genomic_DNA"/>
</dbReference>
<proteinExistence type="predicted"/>
<gene>
    <name evidence="1" type="ORF">BV25DRAFT_1920795</name>
</gene>